<gene>
    <name evidence="3" type="ORF">BCR33DRAFT_721191</name>
</gene>
<feature type="transmembrane region" description="Helical" evidence="2">
    <location>
        <begin position="403"/>
        <end position="424"/>
    </location>
</feature>
<dbReference type="OrthoDB" id="2134330at2759"/>
<protein>
    <recommendedName>
        <fullName evidence="5">Cache domain-containing protein</fullName>
    </recommendedName>
</protein>
<evidence type="ECO:0000256" key="2">
    <source>
        <dbReference type="SAM" id="Phobius"/>
    </source>
</evidence>
<evidence type="ECO:0000313" key="4">
    <source>
        <dbReference type="Proteomes" id="UP000193642"/>
    </source>
</evidence>
<feature type="region of interest" description="Disordered" evidence="1">
    <location>
        <begin position="526"/>
        <end position="616"/>
    </location>
</feature>
<name>A0A1Y2BTC2_9FUNG</name>
<feature type="compositionally biased region" description="Polar residues" evidence="1">
    <location>
        <begin position="529"/>
        <end position="541"/>
    </location>
</feature>
<keyword evidence="4" id="KW-1185">Reference proteome</keyword>
<reference evidence="3 4" key="1">
    <citation type="submission" date="2016-07" db="EMBL/GenBank/DDBJ databases">
        <title>Pervasive Adenine N6-methylation of Active Genes in Fungi.</title>
        <authorList>
            <consortium name="DOE Joint Genome Institute"/>
            <person name="Mondo S.J."/>
            <person name="Dannebaum R.O."/>
            <person name="Kuo R.C."/>
            <person name="Labutti K."/>
            <person name="Haridas S."/>
            <person name="Kuo A."/>
            <person name="Salamov A."/>
            <person name="Ahrendt S.R."/>
            <person name="Lipzen A."/>
            <person name="Sullivan W."/>
            <person name="Andreopoulos W.B."/>
            <person name="Clum A."/>
            <person name="Lindquist E."/>
            <person name="Daum C."/>
            <person name="Ramamoorthy G.K."/>
            <person name="Gryganskyi A."/>
            <person name="Culley D."/>
            <person name="Magnuson J.K."/>
            <person name="James T.Y."/>
            <person name="O'Malley M.A."/>
            <person name="Stajich J.E."/>
            <person name="Spatafora J.W."/>
            <person name="Visel A."/>
            <person name="Grigoriev I.V."/>
        </authorList>
    </citation>
    <scope>NUCLEOTIDE SEQUENCE [LARGE SCALE GENOMIC DNA]</scope>
    <source>
        <strain evidence="3 4">JEL800</strain>
    </source>
</reference>
<keyword evidence="2" id="KW-1133">Transmembrane helix</keyword>
<accession>A0A1Y2BTC2</accession>
<dbReference type="AlphaFoldDB" id="A0A1Y2BTC2"/>
<keyword evidence="2" id="KW-0472">Membrane</keyword>
<proteinExistence type="predicted"/>
<dbReference type="Proteomes" id="UP000193642">
    <property type="component" value="Unassembled WGS sequence"/>
</dbReference>
<dbReference type="EMBL" id="MCGO01000047">
    <property type="protein sequence ID" value="ORY38010.1"/>
    <property type="molecule type" value="Genomic_DNA"/>
</dbReference>
<keyword evidence="2" id="KW-0812">Transmembrane</keyword>
<feature type="transmembrane region" description="Helical" evidence="2">
    <location>
        <begin position="29"/>
        <end position="51"/>
    </location>
</feature>
<evidence type="ECO:0000313" key="3">
    <source>
        <dbReference type="EMBL" id="ORY38010.1"/>
    </source>
</evidence>
<feature type="compositionally biased region" description="Polar residues" evidence="1">
    <location>
        <begin position="590"/>
        <end position="610"/>
    </location>
</feature>
<sequence length="616" mass="67594">MTEVKRQGSVAGSHTSSTMTEMLRRKPRIFLLMASFICACAVTVGVLGWQLTLSAGKENVSQLIEEIEFLVSNQVSNYLLDSAQTLAKINAMQAEMFRTGKWSFATPERAAETFAAQLIELKSYRRYTTSMYINTYPSGYQVGYNYGLDANGNTQLRWWNQSGMTFYTYLCDTNGTPIGSPIYTDTSPGNGSLSNPGNNNTLANAVGGNVGVNLEYPLGEAFGYTDTYVFAGTPFKTAYYFVTNPTTGEQVTFGNDWTLSFISLQIQNIISIVAFPIFAAVIECDTGTVIGTSSQIPLIQNGTILKINEINDPFFQDFSKFVNTTDHYGTVNNLPATLNIIASFIGEYFPGTANWFVDRKIGGATWKLGINAYGLNGKQLLFVIYMNVDSVESQMSTLSNITGYMMIGIIGGFVTIGILFAYMISAQLYRVVSQIMLLKDLKFQEAIGSSVDSKGHSFIYELAELQKSFKQLVSVFSDLLKRNSILMSKPTVTEGMESVDPGKSKLGFNATGSKLFAAWKRGPTAKPSLRTTEIGSDSVTSPAADIGIRRPQPIQTLVEDPIRSATGIRTSMNRVSEESSRHSRRASTSQPPQLDLTKSNPVQRTSQPPLSESEKE</sequence>
<evidence type="ECO:0008006" key="5">
    <source>
        <dbReference type="Google" id="ProtNLM"/>
    </source>
</evidence>
<organism evidence="3 4">
    <name type="scientific">Rhizoclosmatium globosum</name>
    <dbReference type="NCBI Taxonomy" id="329046"/>
    <lineage>
        <taxon>Eukaryota</taxon>
        <taxon>Fungi</taxon>
        <taxon>Fungi incertae sedis</taxon>
        <taxon>Chytridiomycota</taxon>
        <taxon>Chytridiomycota incertae sedis</taxon>
        <taxon>Chytridiomycetes</taxon>
        <taxon>Chytridiales</taxon>
        <taxon>Chytriomycetaceae</taxon>
        <taxon>Rhizoclosmatium</taxon>
    </lineage>
</organism>
<evidence type="ECO:0000256" key="1">
    <source>
        <dbReference type="SAM" id="MobiDB-lite"/>
    </source>
</evidence>
<comment type="caution">
    <text evidence="3">The sequence shown here is derived from an EMBL/GenBank/DDBJ whole genome shotgun (WGS) entry which is preliminary data.</text>
</comment>